<dbReference type="Proteomes" id="UP000813824">
    <property type="component" value="Unassembled WGS sequence"/>
</dbReference>
<gene>
    <name evidence="1" type="ORF">BXZ70DRAFT_897296</name>
</gene>
<proteinExistence type="predicted"/>
<dbReference type="AlphaFoldDB" id="A0A8K0UIE8"/>
<dbReference type="EMBL" id="JAEVFJ010000028">
    <property type="protein sequence ID" value="KAH8093764.1"/>
    <property type="molecule type" value="Genomic_DNA"/>
</dbReference>
<protein>
    <submittedName>
        <fullName evidence="1">Uncharacterized protein</fullName>
    </submittedName>
</protein>
<comment type="caution">
    <text evidence="1">The sequence shown here is derived from an EMBL/GenBank/DDBJ whole genome shotgun (WGS) entry which is preliminary data.</text>
</comment>
<keyword evidence="2" id="KW-1185">Reference proteome</keyword>
<sequence>MHLLWENVVKNLMLLWTGDYKQLDEGSEEYQIESKVWEAIGESSAASGSTIPYAFGPRPPNVASDKTSWTADSRSFWTLYLGPSLLQGRFKQRKYYDHFVKLVKLLNLCLQFEITKHEVEEVRAGFIEWVKEYERIYYQYDPQRLSACPLTIHALLHIADSIIAAGPVWASWAYPMERYCGLLQPAIRSRRFAYASIDRYVVDHARLQHIKLLYNMQQELSLKAPPKSSVGTKVPGYEEYALLPPSSCHQAVKMNAMDKAVFDRVVGALCTRFNSTPTQVKEVLGATKWQEWGKVQILGGGDLIRTVKCDKKAEDSRDASCIRYELLVDRNARYRNRQTILEKQTFFGRLQHIFHLQLPYEPATMRPRGSSITNGPIHIILAVIRSLPVTEKHPSLDVHYFTSEGALEAVDLSTVSCLVGCFKVDKTSHKWALIDRSGQLARAVYVGDEGDM</sequence>
<dbReference type="PANTHER" id="PTHR46579">
    <property type="entry name" value="F5/8 TYPE C DOMAIN-CONTAINING PROTEIN-RELATED"/>
    <property type="match status" value="1"/>
</dbReference>
<dbReference type="OrthoDB" id="6613063at2759"/>
<evidence type="ECO:0000313" key="1">
    <source>
        <dbReference type="EMBL" id="KAH8093764.1"/>
    </source>
</evidence>
<accession>A0A8K0UIE8</accession>
<evidence type="ECO:0000313" key="2">
    <source>
        <dbReference type="Proteomes" id="UP000813824"/>
    </source>
</evidence>
<reference evidence="1" key="1">
    <citation type="journal article" date="2021" name="New Phytol.">
        <title>Evolutionary innovations through gain and loss of genes in the ectomycorrhizal Boletales.</title>
        <authorList>
            <person name="Wu G."/>
            <person name="Miyauchi S."/>
            <person name="Morin E."/>
            <person name="Kuo A."/>
            <person name="Drula E."/>
            <person name="Varga T."/>
            <person name="Kohler A."/>
            <person name="Feng B."/>
            <person name="Cao Y."/>
            <person name="Lipzen A."/>
            <person name="Daum C."/>
            <person name="Hundley H."/>
            <person name="Pangilinan J."/>
            <person name="Johnson J."/>
            <person name="Barry K."/>
            <person name="LaButti K."/>
            <person name="Ng V."/>
            <person name="Ahrendt S."/>
            <person name="Min B."/>
            <person name="Choi I.G."/>
            <person name="Park H."/>
            <person name="Plett J.M."/>
            <person name="Magnuson J."/>
            <person name="Spatafora J.W."/>
            <person name="Nagy L.G."/>
            <person name="Henrissat B."/>
            <person name="Grigoriev I.V."/>
            <person name="Yang Z.L."/>
            <person name="Xu J."/>
            <person name="Martin F.M."/>
        </authorList>
    </citation>
    <scope>NUCLEOTIDE SEQUENCE</scope>
    <source>
        <strain evidence="1">KKN 215</strain>
    </source>
</reference>
<organism evidence="1 2">
    <name type="scientific">Cristinia sonorae</name>
    <dbReference type="NCBI Taxonomy" id="1940300"/>
    <lineage>
        <taxon>Eukaryota</taxon>
        <taxon>Fungi</taxon>
        <taxon>Dikarya</taxon>
        <taxon>Basidiomycota</taxon>
        <taxon>Agaricomycotina</taxon>
        <taxon>Agaricomycetes</taxon>
        <taxon>Agaricomycetidae</taxon>
        <taxon>Agaricales</taxon>
        <taxon>Pleurotineae</taxon>
        <taxon>Stephanosporaceae</taxon>
        <taxon>Cristinia</taxon>
    </lineage>
</organism>
<name>A0A8K0UIE8_9AGAR</name>
<dbReference type="PANTHER" id="PTHR46579:SF1">
    <property type="entry name" value="F5_8 TYPE C DOMAIN-CONTAINING PROTEIN"/>
    <property type="match status" value="1"/>
</dbReference>